<evidence type="ECO:0000313" key="3">
    <source>
        <dbReference type="Proteomes" id="UP001153636"/>
    </source>
</evidence>
<keyword evidence="1" id="KW-0732">Signal</keyword>
<evidence type="ECO:0000256" key="1">
    <source>
        <dbReference type="ARBA" id="ARBA00022729"/>
    </source>
</evidence>
<dbReference type="PANTHER" id="PTHR21112">
    <property type="entry name" value="CHEMOSENSORY PROTEIN A 29A-RELATED"/>
    <property type="match status" value="1"/>
</dbReference>
<accession>A0A9P0CM39</accession>
<sequence>MGQCTSPEYANVESPLRNVKLLKFNHTAKSISFDFTLHKPLDDNICVSLKIQRMSNGVSREIPFVPRIPDPCNVLLKHYRSVWVQLMSNIGVKRPDKCPIPAGNYSVKNFVFNSVEDGAFSIPMTGKIIIRTLLSEISTKKNIICVESVTTHSIK</sequence>
<keyword evidence="3" id="KW-1185">Reference proteome</keyword>
<evidence type="ECO:0000313" key="2">
    <source>
        <dbReference type="EMBL" id="CAH1102325.1"/>
    </source>
</evidence>
<dbReference type="OrthoDB" id="6661750at2759"/>
<dbReference type="AlphaFoldDB" id="A0A9P0CM39"/>
<dbReference type="InterPro" id="IPR036846">
    <property type="entry name" value="GM2-AP_sf"/>
</dbReference>
<dbReference type="SUPFAM" id="SSF63707">
    <property type="entry name" value="Ganglioside M2 (gm2) activator"/>
    <property type="match status" value="1"/>
</dbReference>
<proteinExistence type="predicted"/>
<dbReference type="Proteomes" id="UP001153636">
    <property type="component" value="Chromosome 12"/>
</dbReference>
<organism evidence="2 3">
    <name type="scientific">Psylliodes chrysocephalus</name>
    <dbReference type="NCBI Taxonomy" id="3402493"/>
    <lineage>
        <taxon>Eukaryota</taxon>
        <taxon>Metazoa</taxon>
        <taxon>Ecdysozoa</taxon>
        <taxon>Arthropoda</taxon>
        <taxon>Hexapoda</taxon>
        <taxon>Insecta</taxon>
        <taxon>Pterygota</taxon>
        <taxon>Neoptera</taxon>
        <taxon>Endopterygota</taxon>
        <taxon>Coleoptera</taxon>
        <taxon>Polyphaga</taxon>
        <taxon>Cucujiformia</taxon>
        <taxon>Chrysomeloidea</taxon>
        <taxon>Chrysomelidae</taxon>
        <taxon>Galerucinae</taxon>
        <taxon>Alticini</taxon>
        <taxon>Psylliodes</taxon>
    </lineage>
</organism>
<dbReference type="EMBL" id="OV651824">
    <property type="protein sequence ID" value="CAH1102325.1"/>
    <property type="molecule type" value="Genomic_DNA"/>
</dbReference>
<dbReference type="Gene3D" id="2.70.220.10">
    <property type="entry name" value="Ganglioside GM2 activator"/>
    <property type="match status" value="1"/>
</dbReference>
<protein>
    <recommendedName>
        <fullName evidence="4">MD-2-related lipid-recognition domain-containing protein</fullName>
    </recommendedName>
</protein>
<gene>
    <name evidence="2" type="ORF">PSYICH_LOCUS3079</name>
</gene>
<dbReference type="PANTHER" id="PTHR21112:SF0">
    <property type="entry name" value="CHEMOSENSORY PROTEIN A 29A-RELATED"/>
    <property type="match status" value="1"/>
</dbReference>
<reference evidence="2" key="1">
    <citation type="submission" date="2022-01" db="EMBL/GenBank/DDBJ databases">
        <authorList>
            <person name="King R."/>
        </authorList>
    </citation>
    <scope>NUCLEOTIDE SEQUENCE</scope>
</reference>
<name>A0A9P0CM39_9CUCU</name>
<evidence type="ECO:0008006" key="4">
    <source>
        <dbReference type="Google" id="ProtNLM"/>
    </source>
</evidence>